<dbReference type="PANTHER" id="PTHR43005:SF1">
    <property type="entry name" value="SPERMIDINE_PUTRESCINE TRANSPORT SYSTEM PERMEASE PROTEIN"/>
    <property type="match status" value="1"/>
</dbReference>
<dbReference type="RefSeq" id="WP_114032482.1">
    <property type="nucleotide sequence ID" value="NZ_QOIL01000022.1"/>
</dbReference>
<evidence type="ECO:0000256" key="1">
    <source>
        <dbReference type="ARBA" id="ARBA00004651"/>
    </source>
</evidence>
<sequence>MTVTTVTPPSRPAGSPVLAEEPRRRGGALRRLLPLLPALVLLVIFMAGPILWSLYISFTNETLTGSASVDSRFVGLENFVKLFGDDAFRNSFLLTFVFVIGSAVIGQNTLGLFIALLQRGRGRVVRSVVNGVVIAAWVVPEVVAAACWYSFLSEEGTLNEVLAFLGLSQDWLFTAPMLAVTLANVWRGTAFSMLVYSAALSDVPGDLLEAAAVDGASGWRRFTGVTLPLIRRSILSNLMLITLQTLASFGLIYAMTGGGPGTASQTTPLYMYDQAFRYFEIGYGSAMALVMLVIGALFSLVYLRLIKVET</sequence>
<dbReference type="InterPro" id="IPR035906">
    <property type="entry name" value="MetI-like_sf"/>
</dbReference>
<protein>
    <submittedName>
        <fullName evidence="9">Sugar ABC transporter permease</fullName>
    </submittedName>
</protein>
<name>A0A367F6H9_9ACTN</name>
<dbReference type="Gene3D" id="1.10.3720.10">
    <property type="entry name" value="MetI-like"/>
    <property type="match status" value="1"/>
</dbReference>
<comment type="similarity">
    <text evidence="7">Belongs to the binding-protein-dependent transport system permease family.</text>
</comment>
<dbReference type="InterPro" id="IPR000515">
    <property type="entry name" value="MetI-like"/>
</dbReference>
<gene>
    <name evidence="9" type="ORF">DQ384_31295</name>
</gene>
<evidence type="ECO:0000313" key="10">
    <source>
        <dbReference type="Proteomes" id="UP000253094"/>
    </source>
</evidence>
<comment type="caution">
    <text evidence="9">The sequence shown here is derived from an EMBL/GenBank/DDBJ whole genome shotgun (WGS) entry which is preliminary data.</text>
</comment>
<feature type="transmembrane region" description="Helical" evidence="7">
    <location>
        <begin position="281"/>
        <end position="303"/>
    </location>
</feature>
<evidence type="ECO:0000313" key="9">
    <source>
        <dbReference type="EMBL" id="RCG25355.1"/>
    </source>
</evidence>
<dbReference type="SUPFAM" id="SSF160964">
    <property type="entry name" value="MalF N-terminal region-like"/>
    <property type="match status" value="1"/>
</dbReference>
<feature type="transmembrane region" description="Helical" evidence="7">
    <location>
        <begin position="32"/>
        <end position="55"/>
    </location>
</feature>
<evidence type="ECO:0000259" key="8">
    <source>
        <dbReference type="PROSITE" id="PS50928"/>
    </source>
</evidence>
<keyword evidence="5 7" id="KW-1133">Transmembrane helix</keyword>
<feature type="transmembrane region" description="Helical" evidence="7">
    <location>
        <begin position="92"/>
        <end position="116"/>
    </location>
</feature>
<feature type="transmembrane region" description="Helical" evidence="7">
    <location>
        <begin position="128"/>
        <end position="151"/>
    </location>
</feature>
<evidence type="ECO:0000256" key="2">
    <source>
        <dbReference type="ARBA" id="ARBA00022448"/>
    </source>
</evidence>
<dbReference type="Pfam" id="PF00528">
    <property type="entry name" value="BPD_transp_1"/>
    <property type="match status" value="1"/>
</dbReference>
<keyword evidence="2 7" id="KW-0813">Transport</keyword>
<dbReference type="PROSITE" id="PS50928">
    <property type="entry name" value="ABC_TM1"/>
    <property type="match status" value="1"/>
</dbReference>
<evidence type="ECO:0000256" key="5">
    <source>
        <dbReference type="ARBA" id="ARBA00022989"/>
    </source>
</evidence>
<feature type="transmembrane region" description="Helical" evidence="7">
    <location>
        <begin position="171"/>
        <end position="187"/>
    </location>
</feature>
<feature type="domain" description="ABC transmembrane type-1" evidence="8">
    <location>
        <begin position="93"/>
        <end position="302"/>
    </location>
</feature>
<accession>A0A367F6H9</accession>
<comment type="subcellular location">
    <subcellularLocation>
        <location evidence="1 7">Cell membrane</location>
        <topology evidence="1 7">Multi-pass membrane protein</topology>
    </subcellularLocation>
</comment>
<dbReference type="AlphaFoldDB" id="A0A367F6H9"/>
<proteinExistence type="inferred from homology"/>
<evidence type="ECO:0000256" key="6">
    <source>
        <dbReference type="ARBA" id="ARBA00023136"/>
    </source>
</evidence>
<dbReference type="GO" id="GO:0055085">
    <property type="term" value="P:transmembrane transport"/>
    <property type="evidence" value="ECO:0007669"/>
    <property type="project" value="InterPro"/>
</dbReference>
<organism evidence="9 10">
    <name type="scientific">Sphaerisporangium album</name>
    <dbReference type="NCBI Taxonomy" id="509200"/>
    <lineage>
        <taxon>Bacteria</taxon>
        <taxon>Bacillati</taxon>
        <taxon>Actinomycetota</taxon>
        <taxon>Actinomycetes</taxon>
        <taxon>Streptosporangiales</taxon>
        <taxon>Streptosporangiaceae</taxon>
        <taxon>Sphaerisporangium</taxon>
    </lineage>
</organism>
<keyword evidence="4 7" id="KW-0812">Transmembrane</keyword>
<feature type="transmembrane region" description="Helical" evidence="7">
    <location>
        <begin position="238"/>
        <end position="261"/>
    </location>
</feature>
<evidence type="ECO:0000256" key="3">
    <source>
        <dbReference type="ARBA" id="ARBA00022475"/>
    </source>
</evidence>
<keyword evidence="3" id="KW-1003">Cell membrane</keyword>
<dbReference type="EMBL" id="QOIL01000022">
    <property type="protein sequence ID" value="RCG25355.1"/>
    <property type="molecule type" value="Genomic_DNA"/>
</dbReference>
<dbReference type="PANTHER" id="PTHR43005">
    <property type="entry name" value="BLR7065 PROTEIN"/>
    <property type="match status" value="1"/>
</dbReference>
<evidence type="ECO:0000256" key="7">
    <source>
        <dbReference type="RuleBase" id="RU363032"/>
    </source>
</evidence>
<dbReference type="SUPFAM" id="SSF161098">
    <property type="entry name" value="MetI-like"/>
    <property type="match status" value="1"/>
</dbReference>
<keyword evidence="10" id="KW-1185">Reference proteome</keyword>
<dbReference type="OrthoDB" id="9804439at2"/>
<evidence type="ECO:0000256" key="4">
    <source>
        <dbReference type="ARBA" id="ARBA00022692"/>
    </source>
</evidence>
<keyword evidence="6 7" id="KW-0472">Membrane</keyword>
<reference evidence="9 10" key="1">
    <citation type="submission" date="2018-06" db="EMBL/GenBank/DDBJ databases">
        <title>Sphaerisporangium craniellae sp. nov., isolated from a marine sponge in the South China Sea.</title>
        <authorList>
            <person name="Li L."/>
        </authorList>
    </citation>
    <scope>NUCLEOTIDE SEQUENCE [LARGE SCALE GENOMIC DNA]</scope>
    <source>
        <strain evidence="9 10">CCTCC AA 208026</strain>
    </source>
</reference>
<dbReference type="GO" id="GO:0005886">
    <property type="term" value="C:plasma membrane"/>
    <property type="evidence" value="ECO:0007669"/>
    <property type="project" value="UniProtKB-SubCell"/>
</dbReference>
<dbReference type="Proteomes" id="UP000253094">
    <property type="component" value="Unassembled WGS sequence"/>
</dbReference>
<dbReference type="CDD" id="cd06261">
    <property type="entry name" value="TM_PBP2"/>
    <property type="match status" value="1"/>
</dbReference>